<feature type="region of interest" description="Disordered" evidence="1">
    <location>
        <begin position="124"/>
        <end position="143"/>
    </location>
</feature>
<dbReference type="EMBL" id="FJOF01000008">
    <property type="protein sequence ID" value="CZR44392.1"/>
    <property type="molecule type" value="Genomic_DNA"/>
</dbReference>
<gene>
    <name evidence="2" type="ORF">FPRO_14145</name>
</gene>
<evidence type="ECO:0000313" key="2">
    <source>
        <dbReference type="EMBL" id="CZR44392.1"/>
    </source>
</evidence>
<accession>A0A1L7VW93</accession>
<protein>
    <recommendedName>
        <fullName evidence="4">RRM domain-containing protein</fullName>
    </recommendedName>
</protein>
<proteinExistence type="predicted"/>
<dbReference type="GO" id="GO:0003676">
    <property type="term" value="F:nucleic acid binding"/>
    <property type="evidence" value="ECO:0007669"/>
    <property type="project" value="InterPro"/>
</dbReference>
<dbReference type="GeneID" id="42059003"/>
<reference evidence="3" key="1">
    <citation type="journal article" date="2016" name="Genome Biol. Evol.">
        <title>Comparative 'omics' of the Fusarium fujikuroi species complex highlights differences in genetic potential and metabolite synthesis.</title>
        <authorList>
            <person name="Niehaus E.-M."/>
            <person name="Muensterkoetter M."/>
            <person name="Proctor R.H."/>
            <person name="Brown D.W."/>
            <person name="Sharon A."/>
            <person name="Idan Y."/>
            <person name="Oren-Young L."/>
            <person name="Sieber C.M."/>
            <person name="Novak O."/>
            <person name="Pencik A."/>
            <person name="Tarkowska D."/>
            <person name="Hromadova K."/>
            <person name="Freeman S."/>
            <person name="Maymon M."/>
            <person name="Elazar M."/>
            <person name="Youssef S.A."/>
            <person name="El-Shabrawy E.S.M."/>
            <person name="Shalaby A.B.A."/>
            <person name="Houterman P."/>
            <person name="Brock N.L."/>
            <person name="Burkhardt I."/>
            <person name="Tsavkelova E.A."/>
            <person name="Dickschat J.S."/>
            <person name="Galuszka P."/>
            <person name="Gueldener U."/>
            <person name="Tudzynski B."/>
        </authorList>
    </citation>
    <scope>NUCLEOTIDE SEQUENCE [LARGE SCALE GENOMIC DNA]</scope>
    <source>
        <strain evidence="3">ET1</strain>
    </source>
</reference>
<name>A0A1L7VW93_FUSPR</name>
<dbReference type="AlphaFoldDB" id="A0A1L7VW93"/>
<dbReference type="VEuPathDB" id="FungiDB:FPRO_14145"/>
<dbReference type="Proteomes" id="UP000183971">
    <property type="component" value="Unassembled WGS sequence"/>
</dbReference>
<feature type="region of interest" description="Disordered" evidence="1">
    <location>
        <begin position="278"/>
        <end position="308"/>
    </location>
</feature>
<sequence length="308" mass="34357">MDQIPNSSFEEGRLAFLGGIPLDAEKQEVEAFVHDQGFNNAVLHWPTEWLEPSGWNHQGYCIVEFTLQTEAKEAIKRLPDCAFKDKYIQAAIPQRRNQPTSQSITSKLHVEAEAIPTDAEAVTTATEPDPAFKSSGVEPPSSDPFAAQISQVDVVSAAHKAVQERTRKDLRELKYPEAYVCSEQWSKSDVESAVIGRMLEREKEDGAPGSLVVKDNGRFRIRSRVLPSPYDDDIKNCSTIWINVTKLESDGRKMKIIALSELPLYQEDGWQEWFKDKVSTKEGTGGDQHNVSTVGDINAPDGPKQDTL</sequence>
<dbReference type="RefSeq" id="XP_031084926.1">
    <property type="nucleotide sequence ID" value="XM_031219138.1"/>
</dbReference>
<keyword evidence="3" id="KW-1185">Reference proteome</keyword>
<dbReference type="SUPFAM" id="SSF54928">
    <property type="entry name" value="RNA-binding domain, RBD"/>
    <property type="match status" value="1"/>
</dbReference>
<dbReference type="InterPro" id="IPR035979">
    <property type="entry name" value="RBD_domain_sf"/>
</dbReference>
<dbReference type="Gene3D" id="3.30.70.330">
    <property type="match status" value="1"/>
</dbReference>
<organism evidence="2 3">
    <name type="scientific">Fusarium proliferatum (strain ET1)</name>
    <name type="common">Orchid endophyte fungus</name>
    <dbReference type="NCBI Taxonomy" id="1227346"/>
    <lineage>
        <taxon>Eukaryota</taxon>
        <taxon>Fungi</taxon>
        <taxon>Dikarya</taxon>
        <taxon>Ascomycota</taxon>
        <taxon>Pezizomycotina</taxon>
        <taxon>Sordariomycetes</taxon>
        <taxon>Hypocreomycetidae</taxon>
        <taxon>Hypocreales</taxon>
        <taxon>Nectriaceae</taxon>
        <taxon>Fusarium</taxon>
        <taxon>Fusarium fujikuroi species complex</taxon>
    </lineage>
</organism>
<evidence type="ECO:0000256" key="1">
    <source>
        <dbReference type="SAM" id="MobiDB-lite"/>
    </source>
</evidence>
<evidence type="ECO:0008006" key="4">
    <source>
        <dbReference type="Google" id="ProtNLM"/>
    </source>
</evidence>
<evidence type="ECO:0000313" key="3">
    <source>
        <dbReference type="Proteomes" id="UP000183971"/>
    </source>
</evidence>
<comment type="caution">
    <text evidence="2">The sequence shown here is derived from an EMBL/GenBank/DDBJ whole genome shotgun (WGS) entry which is preliminary data.</text>
</comment>
<dbReference type="InterPro" id="IPR012677">
    <property type="entry name" value="Nucleotide-bd_a/b_plait_sf"/>
</dbReference>